<feature type="signal peptide" evidence="3">
    <location>
        <begin position="1"/>
        <end position="17"/>
    </location>
</feature>
<keyword evidence="5" id="KW-1185">Reference proteome</keyword>
<comment type="similarity">
    <text evidence="1">Belongs to the HEBP family.</text>
</comment>
<dbReference type="PANTHER" id="PTHR11220:SF58">
    <property type="entry name" value="SOUL HEME-BINDING FAMILY PROTEIN"/>
    <property type="match status" value="1"/>
</dbReference>
<feature type="region of interest" description="Disordered" evidence="2">
    <location>
        <begin position="325"/>
        <end position="374"/>
    </location>
</feature>
<evidence type="ECO:0000313" key="5">
    <source>
        <dbReference type="Proteomes" id="UP000789595"/>
    </source>
</evidence>
<dbReference type="SUPFAM" id="SSF55136">
    <property type="entry name" value="Probable bacterial effector-binding domain"/>
    <property type="match status" value="1"/>
</dbReference>
<dbReference type="Pfam" id="PF04832">
    <property type="entry name" value="SOUL"/>
    <property type="match status" value="1"/>
</dbReference>
<gene>
    <name evidence="4" type="ORF">PECAL_2P25750</name>
</gene>
<evidence type="ECO:0000256" key="2">
    <source>
        <dbReference type="SAM" id="MobiDB-lite"/>
    </source>
</evidence>
<organism evidence="4 5">
    <name type="scientific">Pelagomonas calceolata</name>
    <dbReference type="NCBI Taxonomy" id="35677"/>
    <lineage>
        <taxon>Eukaryota</taxon>
        <taxon>Sar</taxon>
        <taxon>Stramenopiles</taxon>
        <taxon>Ochrophyta</taxon>
        <taxon>Pelagophyceae</taxon>
        <taxon>Pelagomonadales</taxon>
        <taxon>Pelagomonadaceae</taxon>
        <taxon>Pelagomonas</taxon>
    </lineage>
</organism>
<dbReference type="EMBL" id="CAKKNE010000002">
    <property type="protein sequence ID" value="CAH0369453.1"/>
    <property type="molecule type" value="Genomic_DNA"/>
</dbReference>
<dbReference type="InterPro" id="IPR006917">
    <property type="entry name" value="SOUL_heme-bd"/>
</dbReference>
<dbReference type="InterPro" id="IPR011256">
    <property type="entry name" value="Reg_factor_effector_dom_sf"/>
</dbReference>
<sequence>MARLLRILIALSATAAALVPSWQQQLDRVFLDIDMKPRTRSRTLFKVIERREEILTDVRSAVDSIREKGFKDGHGEAIDLLFPKGTIIRGDLEGLQSLRKQLPEAIEDLRKTRPTNTATTPSPPTPEDLRKVAEKLRDGSLQSDIEEELKNALRSTPKGLETPKYSIDKTFGDCEVRTYEAYAVAELTEQRPDGDAFNILAAYLFGKNSEDKAMAMTMPVEMVDGVMSFVLPKADADAPPAPTDDKVTIGERPARTVVALPFPGVATPEEIERQRSKLADVLKAEGLEAADDSYTVLQYNSPFTIPWRRRNELVVALAEKPKPLVRRKARGDRGPAPPAMPRAAWSGSPFPAKRGAPAAAPPASDPSGSYLESL</sequence>
<dbReference type="Proteomes" id="UP000789595">
    <property type="component" value="Unassembled WGS sequence"/>
</dbReference>
<dbReference type="AlphaFoldDB" id="A0A8J2SG77"/>
<feature type="chain" id="PRO_5035324456" evidence="3">
    <location>
        <begin position="18"/>
        <end position="374"/>
    </location>
</feature>
<name>A0A8J2SG77_9STRA</name>
<evidence type="ECO:0000256" key="1">
    <source>
        <dbReference type="ARBA" id="ARBA00009817"/>
    </source>
</evidence>
<reference evidence="4" key="1">
    <citation type="submission" date="2021-11" db="EMBL/GenBank/DDBJ databases">
        <authorList>
            <consortium name="Genoscope - CEA"/>
            <person name="William W."/>
        </authorList>
    </citation>
    <scope>NUCLEOTIDE SEQUENCE</scope>
</reference>
<dbReference type="PANTHER" id="PTHR11220">
    <property type="entry name" value="HEME-BINDING PROTEIN-RELATED"/>
    <property type="match status" value="1"/>
</dbReference>
<protein>
    <submittedName>
        <fullName evidence="4">Uncharacterized protein</fullName>
    </submittedName>
</protein>
<keyword evidence="3" id="KW-0732">Signal</keyword>
<dbReference type="OrthoDB" id="191700at2759"/>
<evidence type="ECO:0000313" key="4">
    <source>
        <dbReference type="EMBL" id="CAH0369453.1"/>
    </source>
</evidence>
<dbReference type="Gene3D" id="3.20.80.10">
    <property type="entry name" value="Regulatory factor, effector binding domain"/>
    <property type="match status" value="1"/>
</dbReference>
<comment type="caution">
    <text evidence="4">The sequence shown here is derived from an EMBL/GenBank/DDBJ whole genome shotgun (WGS) entry which is preliminary data.</text>
</comment>
<evidence type="ECO:0000256" key="3">
    <source>
        <dbReference type="SAM" id="SignalP"/>
    </source>
</evidence>
<feature type="compositionally biased region" description="Low complexity" evidence="2">
    <location>
        <begin position="341"/>
        <end position="358"/>
    </location>
</feature>
<proteinExistence type="inferred from homology"/>
<accession>A0A8J2SG77</accession>
<feature type="region of interest" description="Disordered" evidence="2">
    <location>
        <begin position="109"/>
        <end position="129"/>
    </location>
</feature>